<proteinExistence type="predicted"/>
<dbReference type="AlphaFoldDB" id="A0A0L0P1L6"/>
<sequence>MLLALGLESYCQLAAKSWSPKEKMLEEMLEELEERKALMTKSQWELLEKEQKEAARAQQLAQCFLCCQVH</sequence>
<reference evidence="2" key="1">
    <citation type="journal article" date="2015" name="BMC Genomics">
        <title>Draft genome of a commonly misdiagnosed multidrug resistant pathogen Candida auris.</title>
        <authorList>
            <person name="Chatterjee S."/>
            <person name="Alampalli S.V."/>
            <person name="Nageshan R.K."/>
            <person name="Chettiar S.T."/>
            <person name="Joshi S."/>
            <person name="Tatu U.S."/>
        </authorList>
    </citation>
    <scope>NUCLEOTIDE SEQUENCE [LARGE SCALE GENOMIC DNA]</scope>
    <source>
        <strain evidence="2">6684</strain>
    </source>
</reference>
<evidence type="ECO:0000313" key="1">
    <source>
        <dbReference type="EMBL" id="KNE00252.1"/>
    </source>
</evidence>
<dbReference type="Proteomes" id="UP000037122">
    <property type="component" value="Unassembled WGS sequence"/>
</dbReference>
<evidence type="ECO:0000313" key="2">
    <source>
        <dbReference type="Proteomes" id="UP000037122"/>
    </source>
</evidence>
<dbReference type="VEuPathDB" id="FungiDB:QG37_02796"/>
<name>A0A0L0P1L6_CANAR</name>
<protein>
    <submittedName>
        <fullName evidence="1">Uncharacterized protein</fullName>
    </submittedName>
</protein>
<comment type="caution">
    <text evidence="1">The sequence shown here is derived from an EMBL/GenBank/DDBJ whole genome shotgun (WGS) entry which is preliminary data.</text>
</comment>
<dbReference type="EMBL" id="LGST01000019">
    <property type="protein sequence ID" value="KNE00252.1"/>
    <property type="molecule type" value="Genomic_DNA"/>
</dbReference>
<organism evidence="1 2">
    <name type="scientific">Candidozyma auris</name>
    <name type="common">Yeast</name>
    <name type="synonym">Candida auris</name>
    <dbReference type="NCBI Taxonomy" id="498019"/>
    <lineage>
        <taxon>Eukaryota</taxon>
        <taxon>Fungi</taxon>
        <taxon>Dikarya</taxon>
        <taxon>Ascomycota</taxon>
        <taxon>Saccharomycotina</taxon>
        <taxon>Pichiomycetes</taxon>
        <taxon>Metschnikowiaceae</taxon>
        <taxon>Candidozyma</taxon>
    </lineage>
</organism>
<accession>A0A0L0P1L6</accession>
<gene>
    <name evidence="1" type="ORF">QG37_02796</name>
</gene>